<evidence type="ECO:0000313" key="3">
    <source>
        <dbReference type="Proteomes" id="UP001516662"/>
    </source>
</evidence>
<accession>A0ABR9QFP4</accession>
<keyword evidence="3" id="KW-1185">Reference proteome</keyword>
<dbReference type="Pfam" id="PF01797">
    <property type="entry name" value="Y1_Tnp"/>
    <property type="match status" value="1"/>
</dbReference>
<dbReference type="Proteomes" id="UP001516662">
    <property type="component" value="Unassembled WGS sequence"/>
</dbReference>
<reference evidence="2 3" key="1">
    <citation type="submission" date="2020-10" db="EMBL/GenBank/DDBJ databases">
        <title>Bacillus sp. HD4P25, an endophyte from a halophyte.</title>
        <authorList>
            <person name="Sun J.-Q."/>
        </authorList>
    </citation>
    <scope>NUCLEOTIDE SEQUENCE [LARGE SCALE GENOMIC DNA]</scope>
    <source>
        <strain evidence="2 3">YIM 93174</strain>
    </source>
</reference>
<dbReference type="PANTHER" id="PTHR34322:SF2">
    <property type="entry name" value="TRANSPOSASE IS200-LIKE DOMAIN-CONTAINING PROTEIN"/>
    <property type="match status" value="1"/>
</dbReference>
<comment type="caution">
    <text evidence="2">The sequence shown here is derived from an EMBL/GenBank/DDBJ whole genome shotgun (WGS) entry which is preliminary data.</text>
</comment>
<evidence type="ECO:0000259" key="1">
    <source>
        <dbReference type="SMART" id="SM01321"/>
    </source>
</evidence>
<name>A0ABR9QFP4_9BACI</name>
<dbReference type="SMART" id="SM01321">
    <property type="entry name" value="Y1_Tnp"/>
    <property type="match status" value="1"/>
</dbReference>
<proteinExistence type="predicted"/>
<dbReference type="SUPFAM" id="SSF143422">
    <property type="entry name" value="Transposase IS200-like"/>
    <property type="match status" value="1"/>
</dbReference>
<dbReference type="Gene3D" id="3.30.70.1290">
    <property type="entry name" value="Transposase IS200-like"/>
    <property type="match status" value="1"/>
</dbReference>
<dbReference type="EMBL" id="JADCLJ010000007">
    <property type="protein sequence ID" value="MBE4907064.1"/>
    <property type="molecule type" value="Genomic_DNA"/>
</dbReference>
<sequence length="181" mass="21782">MSRKRKKFYNELFYHVVSRGVRREAIFINHSDFSAFLYILNQTYDQFSYELPSYCLMNNHYHLLIRIKSHSLAEFMHCLNKRYASYFNNKYGYSGRVFDHNYFSSAIYTYESLLKVSKYIHLNPLRAHLVKDLVDYPWSSYSFYKSGNVYPPTFIPIAHLLDTFNGTINEQRRSYCDFVEE</sequence>
<dbReference type="PANTHER" id="PTHR34322">
    <property type="entry name" value="TRANSPOSASE, Y1_TNP DOMAIN-CONTAINING"/>
    <property type="match status" value="1"/>
</dbReference>
<feature type="domain" description="Transposase IS200-like" evidence="1">
    <location>
        <begin position="9"/>
        <end position="123"/>
    </location>
</feature>
<evidence type="ECO:0000313" key="2">
    <source>
        <dbReference type="EMBL" id="MBE4907064.1"/>
    </source>
</evidence>
<dbReference type="InterPro" id="IPR036515">
    <property type="entry name" value="Transposase_17_sf"/>
</dbReference>
<organism evidence="2 3">
    <name type="scientific">Litchfieldia luteola</name>
    <dbReference type="NCBI Taxonomy" id="682179"/>
    <lineage>
        <taxon>Bacteria</taxon>
        <taxon>Bacillati</taxon>
        <taxon>Bacillota</taxon>
        <taxon>Bacilli</taxon>
        <taxon>Bacillales</taxon>
        <taxon>Bacillaceae</taxon>
        <taxon>Litchfieldia</taxon>
    </lineage>
</organism>
<protein>
    <submittedName>
        <fullName evidence="2">Transposase</fullName>
    </submittedName>
</protein>
<dbReference type="InterPro" id="IPR002686">
    <property type="entry name" value="Transposase_17"/>
</dbReference>
<gene>
    <name evidence="2" type="ORF">IMZ08_03205</name>
</gene>